<reference evidence="7" key="2">
    <citation type="submission" date="2021-04" db="EMBL/GenBank/DDBJ databases">
        <authorList>
            <person name="Gilroy R."/>
        </authorList>
    </citation>
    <scope>NUCLEOTIDE SEQUENCE</scope>
    <source>
        <strain evidence="7">378</strain>
    </source>
</reference>
<keyword evidence="1" id="KW-0004">4Fe-4S</keyword>
<evidence type="ECO:0000313" key="8">
    <source>
        <dbReference type="Proteomes" id="UP000733611"/>
    </source>
</evidence>
<evidence type="ECO:0000256" key="3">
    <source>
        <dbReference type="ARBA" id="ARBA00022679"/>
    </source>
</evidence>
<keyword evidence="3 6" id="KW-0808">Transferase</keyword>
<feature type="binding site" evidence="6">
    <location>
        <position position="467"/>
    </location>
    <ligand>
        <name>S-adenosyl-L-methionine</name>
        <dbReference type="ChEBI" id="CHEBI:59789"/>
    </ligand>
</feature>
<dbReference type="NCBIfam" id="TIGR00479">
    <property type="entry name" value="rumA"/>
    <property type="match status" value="1"/>
</dbReference>
<proteinExistence type="inferred from homology"/>
<dbReference type="PROSITE" id="PS51687">
    <property type="entry name" value="SAM_MT_RNA_M5U"/>
    <property type="match status" value="1"/>
</dbReference>
<dbReference type="AlphaFoldDB" id="A0A948X0F5"/>
<name>A0A948X0F5_9GAMM</name>
<dbReference type="EC" id="2.1.1.190" evidence="7"/>
<dbReference type="EMBL" id="JAHLFE010000010">
    <property type="protein sequence ID" value="MBU3843326.1"/>
    <property type="molecule type" value="Genomic_DNA"/>
</dbReference>
<dbReference type="CDD" id="cd02440">
    <property type="entry name" value="AdoMet_MTases"/>
    <property type="match status" value="1"/>
</dbReference>
<dbReference type="Gene3D" id="3.40.50.150">
    <property type="entry name" value="Vaccinia Virus protein VP39"/>
    <property type="match status" value="1"/>
</dbReference>
<dbReference type="Gene3D" id="2.40.50.140">
    <property type="entry name" value="Nucleic acid-binding proteins"/>
    <property type="match status" value="1"/>
</dbReference>
<evidence type="ECO:0000256" key="4">
    <source>
        <dbReference type="ARBA" id="ARBA00022691"/>
    </source>
</evidence>
<comment type="similarity">
    <text evidence="6">Belongs to the class I-like SAM-binding methyltransferase superfamily. RNA M5U methyltransferase family.</text>
</comment>
<evidence type="ECO:0000256" key="1">
    <source>
        <dbReference type="ARBA" id="ARBA00022485"/>
    </source>
</evidence>
<protein>
    <submittedName>
        <fullName evidence="7">23S rRNA (Uracil(1939)-C(5))-methyltransferase RlmD</fullName>
        <ecNumber evidence="7">2.1.1.190</ecNumber>
    </submittedName>
</protein>
<dbReference type="GO" id="GO:0070475">
    <property type="term" value="P:rRNA base methylation"/>
    <property type="evidence" value="ECO:0007669"/>
    <property type="project" value="TreeGrafter"/>
</dbReference>
<dbReference type="Gene3D" id="2.40.50.1070">
    <property type="match status" value="1"/>
</dbReference>
<reference evidence="7" key="1">
    <citation type="journal article" date="2021" name="PeerJ">
        <title>Extensive microbial diversity within the chicken gut microbiome revealed by metagenomics and culture.</title>
        <authorList>
            <person name="Gilroy R."/>
            <person name="Ravi A."/>
            <person name="Getino M."/>
            <person name="Pursley I."/>
            <person name="Horton D.L."/>
            <person name="Alikhan N.F."/>
            <person name="Baker D."/>
            <person name="Gharbi K."/>
            <person name="Hall N."/>
            <person name="Watson M."/>
            <person name="Adriaenssens E.M."/>
            <person name="Foster-Nyarko E."/>
            <person name="Jarju S."/>
            <person name="Secka A."/>
            <person name="Antonio M."/>
            <person name="Oren A."/>
            <person name="Chaudhuri R.R."/>
            <person name="La Ragione R."/>
            <person name="Hildebrand F."/>
            <person name="Pallen M.J."/>
        </authorList>
    </citation>
    <scope>NUCLEOTIDE SEQUENCE</scope>
    <source>
        <strain evidence="7">378</strain>
    </source>
</reference>
<evidence type="ECO:0000313" key="7">
    <source>
        <dbReference type="EMBL" id="MBU3843326.1"/>
    </source>
</evidence>
<dbReference type="SUPFAM" id="SSF50249">
    <property type="entry name" value="Nucleic acid-binding proteins"/>
    <property type="match status" value="1"/>
</dbReference>
<sequence length="535" mass="57616">MVSFYKAEKKTAAPKALEVSCHSLDIQGRGVCKTTDKIYFVDNLLPSEQARVIPALSQAVAGSAASKDKTAVATVTKYLTTSSERLTPTCPLQERCGGCPLAHIPPQMAFTAKIQGVAKILTKAVLQGMVSAKESKVSQAVGMSKLGKQSTIKQALAQKQAAEKNAAQQQAIKAMASEAAAVVATPHFALQAADSGYRRACRLAVRSDHHKMVLGFREGASQDLVPVTSCEVLTPRLNALLTPLKTLLNQMEGKRSLGHIELLDSDGAVGVLLRLTQKLSAADEATLLAFGKEQHCVLSVLEPFKQLDDTEVVRERLIYDEGNTAAEAATAAASAEASSNADLNLSSALYVMSQQCRIYCSPSSFVQVNAAINARMVEAVVNEVQPHAGQKVLDLFSGLGNFALPLAKSGSTVVGIDIVSDMVRRANYNAMVNGIDAEQAKFFVADLEAPFESQLWAKDHYDVVVMDPGRMGAKRAVQYMAKLQPEKIIMISCNPLAAARDCSQLLAAHYKISSWSAFDMFPRTRHVEIMLVFTR</sequence>
<dbReference type="Proteomes" id="UP000733611">
    <property type="component" value="Unassembled WGS sequence"/>
</dbReference>
<feature type="binding site" evidence="6">
    <location>
        <position position="396"/>
    </location>
    <ligand>
        <name>S-adenosyl-L-methionine</name>
        <dbReference type="ChEBI" id="CHEBI:59789"/>
    </ligand>
</feature>
<dbReference type="GO" id="GO:0051539">
    <property type="term" value="F:4 iron, 4 sulfur cluster binding"/>
    <property type="evidence" value="ECO:0007669"/>
    <property type="project" value="UniProtKB-KW"/>
</dbReference>
<keyword evidence="2 6" id="KW-0489">Methyltransferase</keyword>
<dbReference type="GO" id="GO:0070041">
    <property type="term" value="F:rRNA (uridine-C5-)-methyltransferase activity"/>
    <property type="evidence" value="ECO:0007669"/>
    <property type="project" value="TreeGrafter"/>
</dbReference>
<dbReference type="PANTHER" id="PTHR11061:SF49">
    <property type="entry name" value="23S RRNA (URACIL(1939)-C(5))-METHYLTRANSFERASE RLMD"/>
    <property type="match status" value="1"/>
</dbReference>
<dbReference type="SUPFAM" id="SSF53335">
    <property type="entry name" value="S-adenosyl-L-methionine-dependent methyltransferases"/>
    <property type="match status" value="1"/>
</dbReference>
<evidence type="ECO:0000256" key="2">
    <source>
        <dbReference type="ARBA" id="ARBA00022603"/>
    </source>
</evidence>
<dbReference type="PANTHER" id="PTHR11061">
    <property type="entry name" value="RNA M5U METHYLTRANSFERASE"/>
    <property type="match status" value="1"/>
</dbReference>
<feature type="binding site" evidence="6">
    <location>
        <position position="417"/>
    </location>
    <ligand>
        <name>S-adenosyl-L-methionine</name>
        <dbReference type="ChEBI" id="CHEBI:59789"/>
    </ligand>
</feature>
<dbReference type="InterPro" id="IPR029063">
    <property type="entry name" value="SAM-dependent_MTases_sf"/>
</dbReference>
<evidence type="ECO:0000256" key="6">
    <source>
        <dbReference type="PROSITE-ProRule" id="PRU01024"/>
    </source>
</evidence>
<feature type="binding site" evidence="6">
    <location>
        <position position="367"/>
    </location>
    <ligand>
        <name>S-adenosyl-L-methionine</name>
        <dbReference type="ChEBI" id="CHEBI:59789"/>
    </ligand>
</feature>
<gene>
    <name evidence="7" type="primary">rlmD</name>
    <name evidence="7" type="ORF">H9847_00405</name>
</gene>
<dbReference type="Pfam" id="PF05958">
    <property type="entry name" value="tRNA_U5-meth_tr"/>
    <property type="match status" value="1"/>
</dbReference>
<keyword evidence="4 6" id="KW-0949">S-adenosyl-L-methionine</keyword>
<dbReference type="InterPro" id="IPR012340">
    <property type="entry name" value="NA-bd_OB-fold"/>
</dbReference>
<keyword evidence="1" id="KW-0408">Iron</keyword>
<keyword evidence="1" id="KW-0479">Metal-binding</keyword>
<organism evidence="7 8">
    <name type="scientific">Candidatus Anaerobiospirillum pullicola</name>
    <dbReference type="NCBI Taxonomy" id="2838451"/>
    <lineage>
        <taxon>Bacteria</taxon>
        <taxon>Pseudomonadati</taxon>
        <taxon>Pseudomonadota</taxon>
        <taxon>Gammaproteobacteria</taxon>
        <taxon>Aeromonadales</taxon>
        <taxon>Succinivibrionaceae</taxon>
        <taxon>Anaerobiospirillum</taxon>
    </lineage>
</organism>
<comment type="caution">
    <text evidence="7">The sequence shown here is derived from an EMBL/GenBank/DDBJ whole genome shotgun (WGS) entry which is preliminary data.</text>
</comment>
<evidence type="ECO:0000256" key="5">
    <source>
        <dbReference type="ARBA" id="ARBA00023014"/>
    </source>
</evidence>
<dbReference type="InterPro" id="IPR010280">
    <property type="entry name" value="U5_MeTrfase_fam"/>
</dbReference>
<accession>A0A948X0F5</accession>
<feature type="active site" description="Nucleophile" evidence="6">
    <location>
        <position position="493"/>
    </location>
</feature>
<keyword evidence="5" id="KW-0411">Iron-sulfur</keyword>